<keyword evidence="2" id="KW-1185">Reference proteome</keyword>
<proteinExistence type="predicted"/>
<reference evidence="2" key="1">
    <citation type="submission" date="2024-07" db="EMBL/GenBank/DDBJ databases">
        <title>Two chromosome-level genome assemblies of Korean endemic species Abeliophyllum distichum and Forsythia ovata (Oleaceae).</title>
        <authorList>
            <person name="Jang H."/>
        </authorList>
    </citation>
    <scope>NUCLEOTIDE SEQUENCE [LARGE SCALE GENOMIC DNA]</scope>
</reference>
<dbReference type="Proteomes" id="UP001604277">
    <property type="component" value="Unassembled WGS sequence"/>
</dbReference>
<protein>
    <submittedName>
        <fullName evidence="1">Late blight resistance protein-like protein R1A-3</fullName>
    </submittedName>
</protein>
<dbReference type="EMBL" id="JBFOLJ010000002">
    <property type="protein sequence ID" value="KAL2551372.1"/>
    <property type="molecule type" value="Genomic_DNA"/>
</dbReference>
<gene>
    <name evidence="1" type="ORF">Fot_04991</name>
</gene>
<evidence type="ECO:0000313" key="1">
    <source>
        <dbReference type="EMBL" id="KAL2551372.1"/>
    </source>
</evidence>
<accession>A0ABD1WPA7</accession>
<comment type="caution">
    <text evidence="1">The sequence shown here is derived from an EMBL/GenBank/DDBJ whole genome shotgun (WGS) entry which is preliminary data.</text>
</comment>
<sequence>MSIDSEGDILLVEIPRIVIDYISFVSSPSTLVIDAFKSLEYLDLEYIDDIDEIRKSLQDLLSFEKEVKVFFKVPNQQMISNISPTPNPNQVVAAFINFLLLMLEFILRLDPDFIACVKDSIQILRTELGFLIAFLGDTAMHLQPTNNILIDIEAVVNEVGSFFYPFFFTTILFDLITVGKKMISKEMETVVNVVRSFLHSDFSKFLEVPTTEVEEAKNSMTLTDINALVNELGSFLVPDIGILDLALSDMLPKFELLKPKIEEHLYQSLKHAK</sequence>
<dbReference type="AlphaFoldDB" id="A0ABD1WPA7"/>
<name>A0ABD1WPA7_9LAMI</name>
<organism evidence="1 2">
    <name type="scientific">Forsythia ovata</name>
    <dbReference type="NCBI Taxonomy" id="205694"/>
    <lineage>
        <taxon>Eukaryota</taxon>
        <taxon>Viridiplantae</taxon>
        <taxon>Streptophyta</taxon>
        <taxon>Embryophyta</taxon>
        <taxon>Tracheophyta</taxon>
        <taxon>Spermatophyta</taxon>
        <taxon>Magnoliopsida</taxon>
        <taxon>eudicotyledons</taxon>
        <taxon>Gunneridae</taxon>
        <taxon>Pentapetalae</taxon>
        <taxon>asterids</taxon>
        <taxon>lamiids</taxon>
        <taxon>Lamiales</taxon>
        <taxon>Oleaceae</taxon>
        <taxon>Forsythieae</taxon>
        <taxon>Forsythia</taxon>
    </lineage>
</organism>
<evidence type="ECO:0000313" key="2">
    <source>
        <dbReference type="Proteomes" id="UP001604277"/>
    </source>
</evidence>